<protein>
    <submittedName>
        <fullName evidence="1">Uncharacterized protein</fullName>
    </submittedName>
</protein>
<dbReference type="AlphaFoldDB" id="A0A8E2EBC6"/>
<sequence>MATLPQAKTLPPFNQAAPVSTQIFSVDPATQGAPSAGACTNGHEIDTATIVISSVKSHANQPVQSLNGPTWNASVNSSAVTCNVDMDNDTPYGSVNNVSRLVTEPVHATAAAASWPLLTEGYYPDSSLETLLNMAEEQYRRSLRVQQLAESD</sequence>
<gene>
    <name evidence="1" type="ORF">K432DRAFT_404407</name>
</gene>
<reference evidence="1 2" key="1">
    <citation type="journal article" date="2016" name="Nat. Commun.">
        <title>Ectomycorrhizal ecology is imprinted in the genome of the dominant symbiotic fungus Cenococcum geophilum.</title>
        <authorList>
            <consortium name="DOE Joint Genome Institute"/>
            <person name="Peter M."/>
            <person name="Kohler A."/>
            <person name="Ohm R.A."/>
            <person name="Kuo A."/>
            <person name="Krutzmann J."/>
            <person name="Morin E."/>
            <person name="Arend M."/>
            <person name="Barry K.W."/>
            <person name="Binder M."/>
            <person name="Choi C."/>
            <person name="Clum A."/>
            <person name="Copeland A."/>
            <person name="Grisel N."/>
            <person name="Haridas S."/>
            <person name="Kipfer T."/>
            <person name="LaButti K."/>
            <person name="Lindquist E."/>
            <person name="Lipzen A."/>
            <person name="Maire R."/>
            <person name="Meier B."/>
            <person name="Mihaltcheva S."/>
            <person name="Molinier V."/>
            <person name="Murat C."/>
            <person name="Poggeler S."/>
            <person name="Quandt C.A."/>
            <person name="Sperisen C."/>
            <person name="Tritt A."/>
            <person name="Tisserant E."/>
            <person name="Crous P.W."/>
            <person name="Henrissat B."/>
            <person name="Nehls U."/>
            <person name="Egli S."/>
            <person name="Spatafora J.W."/>
            <person name="Grigoriev I.V."/>
            <person name="Martin F.M."/>
        </authorList>
    </citation>
    <scope>NUCLEOTIDE SEQUENCE [LARGE SCALE GENOMIC DNA]</scope>
    <source>
        <strain evidence="1 2">CBS 459.81</strain>
    </source>
</reference>
<evidence type="ECO:0000313" key="2">
    <source>
        <dbReference type="Proteomes" id="UP000250266"/>
    </source>
</evidence>
<name>A0A8E2EBC6_9PEZI</name>
<dbReference type="Proteomes" id="UP000250266">
    <property type="component" value="Unassembled WGS sequence"/>
</dbReference>
<organism evidence="1 2">
    <name type="scientific">Lepidopterella palustris CBS 459.81</name>
    <dbReference type="NCBI Taxonomy" id="1314670"/>
    <lineage>
        <taxon>Eukaryota</taxon>
        <taxon>Fungi</taxon>
        <taxon>Dikarya</taxon>
        <taxon>Ascomycota</taxon>
        <taxon>Pezizomycotina</taxon>
        <taxon>Dothideomycetes</taxon>
        <taxon>Pleosporomycetidae</taxon>
        <taxon>Mytilinidiales</taxon>
        <taxon>Argynnaceae</taxon>
        <taxon>Lepidopterella</taxon>
    </lineage>
</organism>
<keyword evidence="2" id="KW-1185">Reference proteome</keyword>
<evidence type="ECO:0000313" key="1">
    <source>
        <dbReference type="EMBL" id="OCK80802.1"/>
    </source>
</evidence>
<accession>A0A8E2EBC6</accession>
<dbReference type="OrthoDB" id="5400196at2759"/>
<proteinExistence type="predicted"/>
<dbReference type="EMBL" id="KV744945">
    <property type="protein sequence ID" value="OCK80802.1"/>
    <property type="molecule type" value="Genomic_DNA"/>
</dbReference>